<sequence>MTLPVEVGGGARGSAATYAALLRCADVLAGAGSGALGLAARLGRCAADPALLASAALVPGGAVRAQAAVAACARSVLTAGLRMQAHAAAVVAAVAAYRAADRRAVGPGELGPADRHPLRLALPAPAPPARRPRAVDGVGRTALHAALDGALDAVDLLWPGGVAGAAALVAGLYDPGAGTAGAPVRSPGAAPRGLGDLVAALAAREAAARGDRQGEVELLRVRTRGGGAVPRGPVRTAWVVLLPGTRDWQVDPRERAYLSDLRTNLDLVQGTTTATARLDGLDAALARAGVRPGEPLLLVGHSQGGLLAAAAARRWAGDPARRVTHLLTTGAPTGRADLPAGARSLALEARHDLVPRLDGARPPDARGRTTVLVGGSDPGGVAAAHALGGSYLAAARGLDGLDGPGGRGAGSVRAWVAGAHAFLAGPGEHVRVERVVVDVRNGAPRGGRR</sequence>
<dbReference type="Proteomes" id="UP000265614">
    <property type="component" value="Unassembled WGS sequence"/>
</dbReference>
<dbReference type="OrthoDB" id="5095936at2"/>
<evidence type="ECO:0000313" key="3">
    <source>
        <dbReference type="Proteomes" id="UP000265614"/>
    </source>
</evidence>
<dbReference type="EMBL" id="QZEZ01000002">
    <property type="protein sequence ID" value="RJK96732.1"/>
    <property type="molecule type" value="Genomic_DNA"/>
</dbReference>
<proteinExistence type="predicted"/>
<dbReference type="SUPFAM" id="SSF53474">
    <property type="entry name" value="alpha/beta-Hydrolases"/>
    <property type="match status" value="1"/>
</dbReference>
<dbReference type="InterPro" id="IPR029058">
    <property type="entry name" value="AB_hydrolase_fold"/>
</dbReference>
<organism evidence="2 3">
    <name type="scientific">Vallicoccus soli</name>
    <dbReference type="NCBI Taxonomy" id="2339232"/>
    <lineage>
        <taxon>Bacteria</taxon>
        <taxon>Bacillati</taxon>
        <taxon>Actinomycetota</taxon>
        <taxon>Actinomycetes</taxon>
        <taxon>Motilibacterales</taxon>
        <taxon>Vallicoccaceae</taxon>
        <taxon>Vallicoccus</taxon>
    </lineage>
</organism>
<dbReference type="Gene3D" id="3.40.50.1820">
    <property type="entry name" value="alpha/beta hydrolase"/>
    <property type="match status" value="1"/>
</dbReference>
<gene>
    <name evidence="2" type="ORF">D5H78_05510</name>
</gene>
<reference evidence="2 3" key="1">
    <citation type="submission" date="2018-09" db="EMBL/GenBank/DDBJ databases">
        <title>YIM 75000 draft genome.</title>
        <authorList>
            <person name="Tang S."/>
            <person name="Feng Y."/>
        </authorList>
    </citation>
    <scope>NUCLEOTIDE SEQUENCE [LARGE SCALE GENOMIC DNA]</scope>
    <source>
        <strain evidence="2 3">YIM 75000</strain>
    </source>
</reference>
<comment type="caution">
    <text evidence="2">The sequence shown here is derived from an EMBL/GenBank/DDBJ whole genome shotgun (WGS) entry which is preliminary data.</text>
</comment>
<evidence type="ECO:0000256" key="1">
    <source>
        <dbReference type="SAM" id="MobiDB-lite"/>
    </source>
</evidence>
<evidence type="ECO:0000313" key="2">
    <source>
        <dbReference type="EMBL" id="RJK96732.1"/>
    </source>
</evidence>
<protein>
    <submittedName>
        <fullName evidence="2">Uncharacterized protein</fullName>
    </submittedName>
</protein>
<accession>A0A3A3ZL03</accession>
<dbReference type="RefSeq" id="WP_119949448.1">
    <property type="nucleotide sequence ID" value="NZ_QZEZ01000002.1"/>
</dbReference>
<dbReference type="AlphaFoldDB" id="A0A3A3ZL03"/>
<feature type="region of interest" description="Disordered" evidence="1">
    <location>
        <begin position="108"/>
        <end position="134"/>
    </location>
</feature>
<keyword evidence="3" id="KW-1185">Reference proteome</keyword>
<name>A0A3A3ZL03_9ACTN</name>